<comment type="caution">
    <text evidence="2">The sequence shown here is derived from an EMBL/GenBank/DDBJ whole genome shotgun (WGS) entry which is preliminary data.</text>
</comment>
<dbReference type="Pfam" id="PF20605">
    <property type="entry name" value="Antitox_RHH"/>
    <property type="match status" value="1"/>
</dbReference>
<accession>A0ABS6WVZ6</accession>
<dbReference type="EMBL" id="JAHWQX010000010">
    <property type="protein sequence ID" value="MBW3099270.1"/>
    <property type="molecule type" value="Genomic_DNA"/>
</dbReference>
<evidence type="ECO:0000259" key="1">
    <source>
        <dbReference type="Pfam" id="PF20605"/>
    </source>
</evidence>
<dbReference type="RefSeq" id="WP_219203596.1">
    <property type="nucleotide sequence ID" value="NZ_JAHWQX010000010.1"/>
</dbReference>
<name>A0ABS6WVZ6_9HYPH</name>
<protein>
    <recommendedName>
        <fullName evidence="1">Antitoxin-like ribbon-helix-helix domain-containing protein</fullName>
    </recommendedName>
</protein>
<sequence>MAKKANLASALDDVTPAPVAQVEHRPARERSTPVIPSREGTVLVGAHLPARYGKALKLLAAETGETQRQLIEEALDLLFVKKGAKV</sequence>
<gene>
    <name evidence="2" type="ORF">KY465_18465</name>
</gene>
<dbReference type="InterPro" id="IPR046765">
    <property type="entry name" value="Antitox_RHH"/>
</dbReference>
<organism evidence="2 3">
    <name type="scientific">Pseudohoeflea coraliihabitans</name>
    <dbReference type="NCBI Taxonomy" id="2860393"/>
    <lineage>
        <taxon>Bacteria</taxon>
        <taxon>Pseudomonadati</taxon>
        <taxon>Pseudomonadota</taxon>
        <taxon>Alphaproteobacteria</taxon>
        <taxon>Hyphomicrobiales</taxon>
        <taxon>Rhizobiaceae</taxon>
        <taxon>Pseudohoeflea</taxon>
    </lineage>
</organism>
<dbReference type="Proteomes" id="UP001430804">
    <property type="component" value="Unassembled WGS sequence"/>
</dbReference>
<keyword evidence="3" id="KW-1185">Reference proteome</keyword>
<proteinExistence type="predicted"/>
<feature type="domain" description="Antitoxin-like ribbon-helix-helix" evidence="1">
    <location>
        <begin position="38"/>
        <end position="84"/>
    </location>
</feature>
<evidence type="ECO:0000313" key="2">
    <source>
        <dbReference type="EMBL" id="MBW3099270.1"/>
    </source>
</evidence>
<reference evidence="2" key="1">
    <citation type="submission" date="2021-07" db="EMBL/GenBank/DDBJ databases">
        <title>Pseudohoeflea marina sp. nov. a polyhydroxyalcanoate-producing bacterium.</title>
        <authorList>
            <person name="Zheng W."/>
            <person name="Yu S."/>
            <person name="Huang Y."/>
        </authorList>
    </citation>
    <scope>NUCLEOTIDE SEQUENCE</scope>
    <source>
        <strain evidence="2">DP4N28-3</strain>
    </source>
</reference>
<evidence type="ECO:0000313" key="3">
    <source>
        <dbReference type="Proteomes" id="UP001430804"/>
    </source>
</evidence>